<reference evidence="1" key="1">
    <citation type="submission" date="2019-08" db="EMBL/GenBank/DDBJ databases">
        <authorList>
            <person name="Kucharzyk K."/>
            <person name="Murdoch R.W."/>
            <person name="Higgins S."/>
            <person name="Loffler F."/>
        </authorList>
    </citation>
    <scope>NUCLEOTIDE SEQUENCE</scope>
</reference>
<dbReference type="AlphaFoldDB" id="A0A645HV60"/>
<proteinExistence type="predicted"/>
<dbReference type="EMBL" id="VSSQ01101011">
    <property type="protein sequence ID" value="MPN42941.1"/>
    <property type="molecule type" value="Genomic_DNA"/>
</dbReference>
<comment type="caution">
    <text evidence="1">The sequence shown here is derived from an EMBL/GenBank/DDBJ whole genome shotgun (WGS) entry which is preliminary data.</text>
</comment>
<gene>
    <name evidence="1" type="ORF">SDC9_190499</name>
</gene>
<accession>A0A645HV60</accession>
<sequence length="93" mass="9476">MGIDAADPGEQAASVVLFAPVGSAIGGTGQRKLAVDAVGSQNHGAADHVGGELFLGQSAGRDLGQTGSFHRDHERFVLTVFVPVTGELIHAVQ</sequence>
<name>A0A645HV60_9ZZZZ</name>
<organism evidence="1">
    <name type="scientific">bioreactor metagenome</name>
    <dbReference type="NCBI Taxonomy" id="1076179"/>
    <lineage>
        <taxon>unclassified sequences</taxon>
        <taxon>metagenomes</taxon>
        <taxon>ecological metagenomes</taxon>
    </lineage>
</organism>
<evidence type="ECO:0000313" key="1">
    <source>
        <dbReference type="EMBL" id="MPN42941.1"/>
    </source>
</evidence>
<protein>
    <submittedName>
        <fullName evidence="1">Uncharacterized protein</fullName>
    </submittedName>
</protein>